<dbReference type="InterPro" id="IPR017850">
    <property type="entry name" value="Alkaline_phosphatase_core_sf"/>
</dbReference>
<evidence type="ECO:0000256" key="1">
    <source>
        <dbReference type="ARBA" id="ARBA00008779"/>
    </source>
</evidence>
<comment type="similarity">
    <text evidence="1">Belongs to the sulfatase family.</text>
</comment>
<dbReference type="GO" id="GO:0004065">
    <property type="term" value="F:arylsulfatase activity"/>
    <property type="evidence" value="ECO:0007669"/>
    <property type="project" value="TreeGrafter"/>
</dbReference>
<keyword evidence="4" id="KW-0106">Calcium</keyword>
<dbReference type="EMBL" id="UINC01072386">
    <property type="protein sequence ID" value="SVC07986.1"/>
    <property type="molecule type" value="Genomic_DNA"/>
</dbReference>
<reference evidence="6" key="1">
    <citation type="submission" date="2018-05" db="EMBL/GenBank/DDBJ databases">
        <authorList>
            <person name="Lanie J.A."/>
            <person name="Ng W.-L."/>
            <person name="Kazmierczak K.M."/>
            <person name="Andrzejewski T.M."/>
            <person name="Davidsen T.M."/>
            <person name="Wayne K.J."/>
            <person name="Tettelin H."/>
            <person name="Glass J.I."/>
            <person name="Rusch D."/>
            <person name="Podicherti R."/>
            <person name="Tsui H.-C.T."/>
            <person name="Winkler M.E."/>
        </authorList>
    </citation>
    <scope>NUCLEOTIDE SEQUENCE</scope>
</reference>
<proteinExistence type="inferred from homology"/>
<dbReference type="AlphaFoldDB" id="A0A382J7U3"/>
<dbReference type="GO" id="GO:0046872">
    <property type="term" value="F:metal ion binding"/>
    <property type="evidence" value="ECO:0007669"/>
    <property type="project" value="UniProtKB-KW"/>
</dbReference>
<dbReference type="PANTHER" id="PTHR42693:SF53">
    <property type="entry name" value="ENDO-4-O-SULFATASE"/>
    <property type="match status" value="1"/>
</dbReference>
<dbReference type="SUPFAM" id="SSF53649">
    <property type="entry name" value="Alkaline phosphatase-like"/>
    <property type="match status" value="1"/>
</dbReference>
<dbReference type="InterPro" id="IPR024607">
    <property type="entry name" value="Sulfatase_CS"/>
</dbReference>
<dbReference type="Pfam" id="PF00884">
    <property type="entry name" value="Sulfatase"/>
    <property type="match status" value="1"/>
</dbReference>
<dbReference type="Gene3D" id="3.40.720.10">
    <property type="entry name" value="Alkaline Phosphatase, subunit A"/>
    <property type="match status" value="1"/>
</dbReference>
<feature type="domain" description="Sulfatase N-terminal" evidence="5">
    <location>
        <begin position="22"/>
        <end position="205"/>
    </location>
</feature>
<evidence type="ECO:0000313" key="6">
    <source>
        <dbReference type="EMBL" id="SVC07986.1"/>
    </source>
</evidence>
<feature type="non-terminal residue" evidence="6">
    <location>
        <position position="208"/>
    </location>
</feature>
<evidence type="ECO:0000259" key="5">
    <source>
        <dbReference type="Pfam" id="PF00884"/>
    </source>
</evidence>
<organism evidence="6">
    <name type="scientific">marine metagenome</name>
    <dbReference type="NCBI Taxonomy" id="408172"/>
    <lineage>
        <taxon>unclassified sequences</taxon>
        <taxon>metagenomes</taxon>
        <taxon>ecological metagenomes</taxon>
    </lineage>
</organism>
<dbReference type="InterPro" id="IPR050738">
    <property type="entry name" value="Sulfatase"/>
</dbReference>
<gene>
    <name evidence="6" type="ORF">METZ01_LOCUS260840</name>
</gene>
<protein>
    <recommendedName>
        <fullName evidence="5">Sulfatase N-terminal domain-containing protein</fullName>
    </recommendedName>
</protein>
<evidence type="ECO:0000256" key="3">
    <source>
        <dbReference type="ARBA" id="ARBA00022801"/>
    </source>
</evidence>
<name>A0A382J7U3_9ZZZZ</name>
<evidence type="ECO:0000256" key="4">
    <source>
        <dbReference type="ARBA" id="ARBA00022837"/>
    </source>
</evidence>
<dbReference type="PANTHER" id="PTHR42693">
    <property type="entry name" value="ARYLSULFATASE FAMILY MEMBER"/>
    <property type="match status" value="1"/>
</dbReference>
<accession>A0A382J7U3</accession>
<keyword evidence="2" id="KW-0479">Metal-binding</keyword>
<keyword evidence="3" id="KW-0378">Hydrolase</keyword>
<dbReference type="InterPro" id="IPR000917">
    <property type="entry name" value="Sulfatase_N"/>
</dbReference>
<sequence length="208" mass="22914">MTRLLATALLFLSPVCFAAGGPNFVLIVADDLGYGDPGCYGSKTNNTPNIDALASTGLRFTDFHSGGAMCSPTRASILTGCYPQRFGKIFDGALSGTKQRHLGLPLEAVTIAERLQKAGYATGCFGKWHLGYQAPFLPTRQGFDVFRGLVSGDGDFHTQIDRSGNEDWWNHEKIEMEKGYTTEMLTRHSLDFIEANHDKPFFLYLPHL</sequence>
<evidence type="ECO:0000256" key="2">
    <source>
        <dbReference type="ARBA" id="ARBA00022723"/>
    </source>
</evidence>
<dbReference type="PROSITE" id="PS00523">
    <property type="entry name" value="SULFATASE_1"/>
    <property type="match status" value="1"/>
</dbReference>